<accession>A0A1Y1XHI3</accession>
<dbReference type="EMBL" id="MCFE01000601">
    <property type="protein sequence ID" value="ORX84856.1"/>
    <property type="molecule type" value="Genomic_DNA"/>
</dbReference>
<evidence type="ECO:0000256" key="1">
    <source>
        <dbReference type="ARBA" id="ARBA00004651"/>
    </source>
</evidence>
<feature type="transmembrane region" description="Helical" evidence="8">
    <location>
        <begin position="21"/>
        <end position="43"/>
    </location>
</feature>
<comment type="subcellular location">
    <subcellularLocation>
        <location evidence="1">Cell membrane</location>
        <topology evidence="1">Multi-pass membrane protein</topology>
    </subcellularLocation>
</comment>
<keyword evidence="4 8" id="KW-0812">Transmembrane</keyword>
<evidence type="ECO:0000256" key="8">
    <source>
        <dbReference type="SAM" id="Phobius"/>
    </source>
</evidence>
<keyword evidence="3" id="KW-1003">Cell membrane</keyword>
<evidence type="ECO:0000256" key="3">
    <source>
        <dbReference type="ARBA" id="ARBA00022475"/>
    </source>
</evidence>
<dbReference type="OrthoDB" id="1368at2759"/>
<dbReference type="PANTHER" id="PTHR33281">
    <property type="entry name" value="UPF0187 PROTEIN YNEE"/>
    <property type="match status" value="1"/>
</dbReference>
<dbReference type="GO" id="GO:0005886">
    <property type="term" value="C:plasma membrane"/>
    <property type="evidence" value="ECO:0007669"/>
    <property type="project" value="UniProtKB-SubCell"/>
</dbReference>
<keyword evidence="6" id="KW-0406">Ion transport</keyword>
<organism evidence="9 10">
    <name type="scientific">Basidiobolus meristosporus CBS 931.73</name>
    <dbReference type="NCBI Taxonomy" id="1314790"/>
    <lineage>
        <taxon>Eukaryota</taxon>
        <taxon>Fungi</taxon>
        <taxon>Fungi incertae sedis</taxon>
        <taxon>Zoopagomycota</taxon>
        <taxon>Entomophthoromycotina</taxon>
        <taxon>Basidiobolomycetes</taxon>
        <taxon>Basidiobolales</taxon>
        <taxon>Basidiobolaceae</taxon>
        <taxon>Basidiobolus</taxon>
    </lineage>
</organism>
<keyword evidence="7 8" id="KW-0472">Membrane</keyword>
<name>A0A1Y1XHI3_9FUNG</name>
<feature type="transmembrane region" description="Helical" evidence="8">
    <location>
        <begin position="265"/>
        <end position="283"/>
    </location>
</feature>
<evidence type="ECO:0000256" key="6">
    <source>
        <dbReference type="ARBA" id="ARBA00023065"/>
    </source>
</evidence>
<keyword evidence="5 8" id="KW-1133">Transmembrane helix</keyword>
<feature type="transmembrane region" description="Helical" evidence="8">
    <location>
        <begin position="49"/>
        <end position="71"/>
    </location>
</feature>
<evidence type="ECO:0000313" key="9">
    <source>
        <dbReference type="EMBL" id="ORX84856.1"/>
    </source>
</evidence>
<dbReference type="InParanoid" id="A0A1Y1XHI3"/>
<evidence type="ECO:0000256" key="4">
    <source>
        <dbReference type="ARBA" id="ARBA00022692"/>
    </source>
</evidence>
<dbReference type="Proteomes" id="UP000193498">
    <property type="component" value="Unassembled WGS sequence"/>
</dbReference>
<evidence type="ECO:0000256" key="5">
    <source>
        <dbReference type="ARBA" id="ARBA00022989"/>
    </source>
</evidence>
<dbReference type="AlphaFoldDB" id="A0A1Y1XHI3"/>
<proteinExistence type="predicted"/>
<evidence type="ECO:0000256" key="7">
    <source>
        <dbReference type="ARBA" id="ARBA00023136"/>
    </source>
</evidence>
<dbReference type="PANTHER" id="PTHR33281:SF19">
    <property type="entry name" value="VOLTAGE-DEPENDENT ANION CHANNEL-FORMING PROTEIN YNEE"/>
    <property type="match status" value="1"/>
</dbReference>
<reference evidence="9 10" key="1">
    <citation type="submission" date="2016-07" db="EMBL/GenBank/DDBJ databases">
        <title>Pervasive Adenine N6-methylation of Active Genes in Fungi.</title>
        <authorList>
            <consortium name="DOE Joint Genome Institute"/>
            <person name="Mondo S.J."/>
            <person name="Dannebaum R.O."/>
            <person name="Kuo R.C."/>
            <person name="Labutti K."/>
            <person name="Haridas S."/>
            <person name="Kuo A."/>
            <person name="Salamov A."/>
            <person name="Ahrendt S.R."/>
            <person name="Lipzen A."/>
            <person name="Sullivan W."/>
            <person name="Andreopoulos W.B."/>
            <person name="Clum A."/>
            <person name="Lindquist E."/>
            <person name="Daum C."/>
            <person name="Ramamoorthy G.K."/>
            <person name="Gryganskyi A."/>
            <person name="Culley D."/>
            <person name="Magnuson J.K."/>
            <person name="James T.Y."/>
            <person name="O'Malley M.A."/>
            <person name="Stajich J.E."/>
            <person name="Spatafora J.W."/>
            <person name="Visel A."/>
            <person name="Grigoriev I.V."/>
        </authorList>
    </citation>
    <scope>NUCLEOTIDE SEQUENCE [LARGE SCALE GENOMIC DNA]</scope>
    <source>
        <strain evidence="9 10">CBS 931.73</strain>
    </source>
</reference>
<dbReference type="GO" id="GO:0005254">
    <property type="term" value="F:chloride channel activity"/>
    <property type="evidence" value="ECO:0007669"/>
    <property type="project" value="InterPro"/>
</dbReference>
<protein>
    <submittedName>
        <fullName evidence="9">UPF0187-domain-containing protein</fullName>
    </submittedName>
</protein>
<comment type="caution">
    <text evidence="9">The sequence shown here is derived from an EMBL/GenBank/DDBJ whole genome shotgun (WGS) entry which is preliminary data.</text>
</comment>
<keyword evidence="10" id="KW-1185">Reference proteome</keyword>
<gene>
    <name evidence="9" type="ORF">K493DRAFT_269430</name>
</gene>
<dbReference type="InterPro" id="IPR044669">
    <property type="entry name" value="YneE/VCCN1/2-like"/>
</dbReference>
<keyword evidence="2" id="KW-0813">Transport</keyword>
<evidence type="ECO:0000256" key="2">
    <source>
        <dbReference type="ARBA" id="ARBA00022448"/>
    </source>
</evidence>
<dbReference type="Pfam" id="PF25539">
    <property type="entry name" value="Bestrophin_2"/>
    <property type="match status" value="1"/>
</dbReference>
<sequence>MEPYPKKRFLVYPDVFRFKGSVLPAIFPHIVAITAFTWLIVYLYEVRKIQLALPNAIVPSLSVVVGLLLVFRTNTAYDRYYEGRRLWTSLRTSIRNIIRQFWIEVVEEDTTDQKEKDQAIKLLLAFALATKHHLRGENDTPHLELEELLPLELQFTSRLRYKATYATNNLSHYRSSVEIDSETGINLPLEIAFYVSMYIQKQFKSKKIEGPQNTVLSNALSGIVDCFGGLERILRTPIPMAYNIHLQQCLYAYCGALPFTLVKELHWLTIPMVCIVAFMLFGIDGIGAEIENPFGYDLNDLPIDDFCDELRREADYIVARVPKRQSNLGETLIQ</sequence>
<dbReference type="STRING" id="1314790.A0A1Y1XHI3"/>
<evidence type="ECO:0000313" key="10">
    <source>
        <dbReference type="Proteomes" id="UP000193498"/>
    </source>
</evidence>